<dbReference type="Gene3D" id="3.40.50.1820">
    <property type="entry name" value="alpha/beta hydrolase"/>
    <property type="match status" value="1"/>
</dbReference>
<evidence type="ECO:0000256" key="2">
    <source>
        <dbReference type="ARBA" id="ARBA00022801"/>
    </source>
</evidence>
<feature type="region of interest" description="Disordered" evidence="3">
    <location>
        <begin position="31"/>
        <end position="50"/>
    </location>
</feature>
<name>A0AAE0N925_9PEZI</name>
<proteinExistence type="inferred from homology"/>
<reference evidence="5" key="2">
    <citation type="submission" date="2023-06" db="EMBL/GenBank/DDBJ databases">
        <authorList>
            <consortium name="Lawrence Berkeley National Laboratory"/>
            <person name="Haridas S."/>
            <person name="Hensen N."/>
            <person name="Bonometti L."/>
            <person name="Westerberg I."/>
            <person name="Brannstrom I.O."/>
            <person name="Guillou S."/>
            <person name="Cros-Aarteil S."/>
            <person name="Calhoun S."/>
            <person name="Kuo A."/>
            <person name="Mondo S."/>
            <person name="Pangilinan J."/>
            <person name="Riley R."/>
            <person name="Labutti K."/>
            <person name="Andreopoulos B."/>
            <person name="Lipzen A."/>
            <person name="Chen C."/>
            <person name="Yanf M."/>
            <person name="Daum C."/>
            <person name="Ng V."/>
            <person name="Clum A."/>
            <person name="Steindorff A."/>
            <person name="Ohm R."/>
            <person name="Martin F."/>
            <person name="Silar P."/>
            <person name="Natvig D."/>
            <person name="Lalanne C."/>
            <person name="Gautier V."/>
            <person name="Ament-Velasquez S.L."/>
            <person name="Kruys A."/>
            <person name="Hutchinson M.I."/>
            <person name="Powell A.J."/>
            <person name="Barry K."/>
            <person name="Miller A.N."/>
            <person name="Grigoriev I.V."/>
            <person name="Debuchy R."/>
            <person name="Gladieux P."/>
            <person name="Thoren M.H."/>
            <person name="Johannesson H."/>
        </authorList>
    </citation>
    <scope>NUCLEOTIDE SEQUENCE</scope>
    <source>
        <strain evidence="5">CBS 958.72</strain>
    </source>
</reference>
<dbReference type="FunFam" id="3.40.50.1820:FF:000039">
    <property type="entry name" value="Esterase ybfF"/>
    <property type="match status" value="1"/>
</dbReference>
<dbReference type="EMBL" id="JAULSN010000004">
    <property type="protein sequence ID" value="KAK3373964.1"/>
    <property type="molecule type" value="Genomic_DNA"/>
</dbReference>
<keyword evidence="2 5" id="KW-0378">Hydrolase</keyword>
<feature type="domain" description="AB hydrolase-1" evidence="4">
    <location>
        <begin position="77"/>
        <end position="313"/>
    </location>
</feature>
<dbReference type="GO" id="GO:0052689">
    <property type="term" value="F:carboxylic ester hydrolase activity"/>
    <property type="evidence" value="ECO:0007669"/>
    <property type="project" value="TreeGrafter"/>
</dbReference>
<organism evidence="5 6">
    <name type="scientific">Lasiosphaeria ovina</name>
    <dbReference type="NCBI Taxonomy" id="92902"/>
    <lineage>
        <taxon>Eukaryota</taxon>
        <taxon>Fungi</taxon>
        <taxon>Dikarya</taxon>
        <taxon>Ascomycota</taxon>
        <taxon>Pezizomycotina</taxon>
        <taxon>Sordariomycetes</taxon>
        <taxon>Sordariomycetidae</taxon>
        <taxon>Sordariales</taxon>
        <taxon>Lasiosphaeriaceae</taxon>
        <taxon>Lasiosphaeria</taxon>
    </lineage>
</organism>
<dbReference type="PANTHER" id="PTHR46118:SF4">
    <property type="entry name" value="PROTEIN ABHD11"/>
    <property type="match status" value="1"/>
</dbReference>
<reference evidence="5" key="1">
    <citation type="journal article" date="2023" name="Mol. Phylogenet. Evol.">
        <title>Genome-scale phylogeny and comparative genomics of the fungal order Sordariales.</title>
        <authorList>
            <person name="Hensen N."/>
            <person name="Bonometti L."/>
            <person name="Westerberg I."/>
            <person name="Brannstrom I.O."/>
            <person name="Guillou S."/>
            <person name="Cros-Aarteil S."/>
            <person name="Calhoun S."/>
            <person name="Haridas S."/>
            <person name="Kuo A."/>
            <person name="Mondo S."/>
            <person name="Pangilinan J."/>
            <person name="Riley R."/>
            <person name="LaButti K."/>
            <person name="Andreopoulos B."/>
            <person name="Lipzen A."/>
            <person name="Chen C."/>
            <person name="Yan M."/>
            <person name="Daum C."/>
            <person name="Ng V."/>
            <person name="Clum A."/>
            <person name="Steindorff A."/>
            <person name="Ohm R.A."/>
            <person name="Martin F."/>
            <person name="Silar P."/>
            <person name="Natvig D.O."/>
            <person name="Lalanne C."/>
            <person name="Gautier V."/>
            <person name="Ament-Velasquez S.L."/>
            <person name="Kruys A."/>
            <person name="Hutchinson M.I."/>
            <person name="Powell A.J."/>
            <person name="Barry K."/>
            <person name="Miller A.N."/>
            <person name="Grigoriev I.V."/>
            <person name="Debuchy R."/>
            <person name="Gladieux P."/>
            <person name="Hiltunen Thoren M."/>
            <person name="Johannesson H."/>
        </authorList>
    </citation>
    <scope>NUCLEOTIDE SEQUENCE</scope>
    <source>
        <strain evidence="5">CBS 958.72</strain>
    </source>
</reference>
<comment type="similarity">
    <text evidence="1">Belongs to the AB hydrolase superfamily.</text>
</comment>
<dbReference type="Proteomes" id="UP001287356">
    <property type="component" value="Unassembled WGS sequence"/>
</dbReference>
<dbReference type="GO" id="GO:0005739">
    <property type="term" value="C:mitochondrion"/>
    <property type="evidence" value="ECO:0007669"/>
    <property type="project" value="TreeGrafter"/>
</dbReference>
<evidence type="ECO:0000256" key="1">
    <source>
        <dbReference type="ARBA" id="ARBA00008645"/>
    </source>
</evidence>
<dbReference type="InterPro" id="IPR000073">
    <property type="entry name" value="AB_hydrolase_1"/>
</dbReference>
<evidence type="ECO:0000313" key="6">
    <source>
        <dbReference type="Proteomes" id="UP001287356"/>
    </source>
</evidence>
<dbReference type="PRINTS" id="PR00111">
    <property type="entry name" value="ABHYDROLASE"/>
</dbReference>
<accession>A0AAE0N925</accession>
<comment type="caution">
    <text evidence="5">The sequence shown here is derived from an EMBL/GenBank/DDBJ whole genome shotgun (WGS) entry which is preliminary data.</text>
</comment>
<evidence type="ECO:0000259" key="4">
    <source>
        <dbReference type="Pfam" id="PF00561"/>
    </source>
</evidence>
<dbReference type="AlphaFoldDB" id="A0AAE0N925"/>
<gene>
    <name evidence="5" type="ORF">B0T24DRAFT_594090</name>
</gene>
<dbReference type="Pfam" id="PF00561">
    <property type="entry name" value="Abhydrolase_1"/>
    <property type="match status" value="1"/>
</dbReference>
<sequence length="328" mass="36108">MISKLPQPAGAVRQACSACFGRHTPMLSSASSAARRMLRPSATATAPMSTSAPIPTVPLAFDLHKPAKPVADRQTSPIIVMHGLFGSKKNNRSISKMLARDLGRHVFALDLRNHGESPHHGRHDYSAMAADVGDFIRQHGLKQPTLIGHSMGAKTAMAVALREPDLIADLVSVDNAPVDVRLESDFARYIQGMKKIDDAEVTRQADADKILEPYEKSLVIRQFLLGNLHRPESESATQKFRVPLDILGKALDHLGDFPVRDPSAARFTKPALFVRGTRSKYVPDEVIPVIGQFFPRFELVDVDSGHWVISENPEAFRQAVVKFLESKD</sequence>
<dbReference type="SUPFAM" id="SSF53474">
    <property type="entry name" value="alpha/beta-Hydrolases"/>
    <property type="match status" value="1"/>
</dbReference>
<protein>
    <submittedName>
        <fullName evidence="5">Alpha/Beta hydrolase protein</fullName>
    </submittedName>
</protein>
<dbReference type="PANTHER" id="PTHR46118">
    <property type="entry name" value="PROTEIN ABHD11"/>
    <property type="match status" value="1"/>
</dbReference>
<evidence type="ECO:0000256" key="3">
    <source>
        <dbReference type="SAM" id="MobiDB-lite"/>
    </source>
</evidence>
<dbReference type="InterPro" id="IPR029058">
    <property type="entry name" value="AB_hydrolase_fold"/>
</dbReference>
<evidence type="ECO:0000313" key="5">
    <source>
        <dbReference type="EMBL" id="KAK3373964.1"/>
    </source>
</evidence>
<keyword evidence="6" id="KW-1185">Reference proteome</keyword>